<proteinExistence type="predicted"/>
<protein>
    <submittedName>
        <fullName evidence="1">Uncharacterized protein</fullName>
    </submittedName>
</protein>
<evidence type="ECO:0000313" key="2">
    <source>
        <dbReference type="Proteomes" id="UP001060085"/>
    </source>
</evidence>
<evidence type="ECO:0000313" key="1">
    <source>
        <dbReference type="EMBL" id="KAI5657286.1"/>
    </source>
</evidence>
<dbReference type="Proteomes" id="UP001060085">
    <property type="component" value="Linkage Group LG06"/>
</dbReference>
<name>A0ACC0ACR0_CATRO</name>
<accession>A0ACC0ACR0</accession>
<comment type="caution">
    <text evidence="1">The sequence shown here is derived from an EMBL/GenBank/DDBJ whole genome shotgun (WGS) entry which is preliminary data.</text>
</comment>
<keyword evidence="2" id="KW-1185">Reference proteome</keyword>
<gene>
    <name evidence="1" type="ORF">M9H77_26079</name>
</gene>
<sequence>MVRPSSHRGDDDLGPVTDKACRVEGRTITTSSRDTVYDPYLYAPTVRPHIPYRSTAQEPLQEFSGLPRQIEVEFFYQIVAAASQDSSYSIYGHTATAYGVSSSELYLGRHSTDRGFEGDRGKGLTGNFMSVMSKISRSCNKRPGAAREVLAPTQRRKKVKALD</sequence>
<dbReference type="EMBL" id="CM044706">
    <property type="protein sequence ID" value="KAI5657286.1"/>
    <property type="molecule type" value="Genomic_DNA"/>
</dbReference>
<reference evidence="2" key="1">
    <citation type="journal article" date="2023" name="Nat. Plants">
        <title>Single-cell RNA sequencing provides a high-resolution roadmap for understanding the multicellular compartmentation of specialized metabolism.</title>
        <authorList>
            <person name="Sun S."/>
            <person name="Shen X."/>
            <person name="Li Y."/>
            <person name="Li Y."/>
            <person name="Wang S."/>
            <person name="Li R."/>
            <person name="Zhang H."/>
            <person name="Shen G."/>
            <person name="Guo B."/>
            <person name="Wei J."/>
            <person name="Xu J."/>
            <person name="St-Pierre B."/>
            <person name="Chen S."/>
            <person name="Sun C."/>
        </authorList>
    </citation>
    <scope>NUCLEOTIDE SEQUENCE [LARGE SCALE GENOMIC DNA]</scope>
</reference>
<organism evidence="1 2">
    <name type="scientific">Catharanthus roseus</name>
    <name type="common">Madagascar periwinkle</name>
    <name type="synonym">Vinca rosea</name>
    <dbReference type="NCBI Taxonomy" id="4058"/>
    <lineage>
        <taxon>Eukaryota</taxon>
        <taxon>Viridiplantae</taxon>
        <taxon>Streptophyta</taxon>
        <taxon>Embryophyta</taxon>
        <taxon>Tracheophyta</taxon>
        <taxon>Spermatophyta</taxon>
        <taxon>Magnoliopsida</taxon>
        <taxon>eudicotyledons</taxon>
        <taxon>Gunneridae</taxon>
        <taxon>Pentapetalae</taxon>
        <taxon>asterids</taxon>
        <taxon>lamiids</taxon>
        <taxon>Gentianales</taxon>
        <taxon>Apocynaceae</taxon>
        <taxon>Rauvolfioideae</taxon>
        <taxon>Vinceae</taxon>
        <taxon>Catharanthinae</taxon>
        <taxon>Catharanthus</taxon>
    </lineage>
</organism>